<name>A0A1W1VBJ2_9BACT</name>
<sequence length="36" mass="4403">MKLAWLIQALKTEVESAIMSYYQHPLWLIQPRFFLH</sequence>
<proteinExistence type="predicted"/>
<dbReference type="EMBL" id="FWWW01000055">
    <property type="protein sequence ID" value="SMB90769.1"/>
    <property type="molecule type" value="Genomic_DNA"/>
</dbReference>
<keyword evidence="2" id="KW-1185">Reference proteome</keyword>
<evidence type="ECO:0000313" key="1">
    <source>
        <dbReference type="EMBL" id="SMB90769.1"/>
    </source>
</evidence>
<dbReference type="Proteomes" id="UP000192266">
    <property type="component" value="Unassembled WGS sequence"/>
</dbReference>
<organism evidence="1 2">
    <name type="scientific">Hymenobacter roseosalivarius DSM 11622</name>
    <dbReference type="NCBI Taxonomy" id="645990"/>
    <lineage>
        <taxon>Bacteria</taxon>
        <taxon>Pseudomonadati</taxon>
        <taxon>Bacteroidota</taxon>
        <taxon>Cytophagia</taxon>
        <taxon>Cytophagales</taxon>
        <taxon>Hymenobacteraceae</taxon>
        <taxon>Hymenobacter</taxon>
    </lineage>
</organism>
<protein>
    <submittedName>
        <fullName evidence="1">Uncharacterized protein</fullName>
    </submittedName>
</protein>
<gene>
    <name evidence="1" type="ORF">SAMN00120144_0573</name>
</gene>
<evidence type="ECO:0000313" key="2">
    <source>
        <dbReference type="Proteomes" id="UP000192266"/>
    </source>
</evidence>
<dbReference type="AlphaFoldDB" id="A0A1W1VBJ2"/>
<accession>A0A1W1VBJ2</accession>
<reference evidence="1 2" key="1">
    <citation type="submission" date="2017-04" db="EMBL/GenBank/DDBJ databases">
        <authorList>
            <person name="Afonso C.L."/>
            <person name="Miller P.J."/>
            <person name="Scott M.A."/>
            <person name="Spackman E."/>
            <person name="Goraichik I."/>
            <person name="Dimitrov K.M."/>
            <person name="Suarez D.L."/>
            <person name="Swayne D.E."/>
        </authorList>
    </citation>
    <scope>NUCLEOTIDE SEQUENCE [LARGE SCALE GENOMIC DNA]</scope>
    <source>
        <strain evidence="1 2">DSM 11622</strain>
    </source>
</reference>